<feature type="signal peptide" evidence="1">
    <location>
        <begin position="1"/>
        <end position="18"/>
    </location>
</feature>
<protein>
    <recommendedName>
        <fullName evidence="4">Secreted protein</fullName>
    </recommendedName>
</protein>
<dbReference type="AlphaFoldDB" id="A0A6A5ZLW6"/>
<dbReference type="EMBL" id="ML977315">
    <property type="protein sequence ID" value="KAF2119438.1"/>
    <property type="molecule type" value="Genomic_DNA"/>
</dbReference>
<evidence type="ECO:0000313" key="2">
    <source>
        <dbReference type="EMBL" id="KAF2119438.1"/>
    </source>
</evidence>
<organism evidence="2 3">
    <name type="scientific">Lophiotrema nucula</name>
    <dbReference type="NCBI Taxonomy" id="690887"/>
    <lineage>
        <taxon>Eukaryota</taxon>
        <taxon>Fungi</taxon>
        <taxon>Dikarya</taxon>
        <taxon>Ascomycota</taxon>
        <taxon>Pezizomycotina</taxon>
        <taxon>Dothideomycetes</taxon>
        <taxon>Pleosporomycetidae</taxon>
        <taxon>Pleosporales</taxon>
        <taxon>Lophiotremataceae</taxon>
        <taxon>Lophiotrema</taxon>
    </lineage>
</organism>
<accession>A0A6A5ZLW6</accession>
<dbReference type="Proteomes" id="UP000799770">
    <property type="component" value="Unassembled WGS sequence"/>
</dbReference>
<reference evidence="2" key="1">
    <citation type="journal article" date="2020" name="Stud. Mycol.">
        <title>101 Dothideomycetes genomes: a test case for predicting lifestyles and emergence of pathogens.</title>
        <authorList>
            <person name="Haridas S."/>
            <person name="Albert R."/>
            <person name="Binder M."/>
            <person name="Bloem J."/>
            <person name="Labutti K."/>
            <person name="Salamov A."/>
            <person name="Andreopoulos B."/>
            <person name="Baker S."/>
            <person name="Barry K."/>
            <person name="Bills G."/>
            <person name="Bluhm B."/>
            <person name="Cannon C."/>
            <person name="Castanera R."/>
            <person name="Culley D."/>
            <person name="Daum C."/>
            <person name="Ezra D."/>
            <person name="Gonzalez J."/>
            <person name="Henrissat B."/>
            <person name="Kuo A."/>
            <person name="Liang C."/>
            <person name="Lipzen A."/>
            <person name="Lutzoni F."/>
            <person name="Magnuson J."/>
            <person name="Mondo S."/>
            <person name="Nolan M."/>
            <person name="Ohm R."/>
            <person name="Pangilinan J."/>
            <person name="Park H.-J."/>
            <person name="Ramirez L."/>
            <person name="Alfaro M."/>
            <person name="Sun H."/>
            <person name="Tritt A."/>
            <person name="Yoshinaga Y."/>
            <person name="Zwiers L.-H."/>
            <person name="Turgeon B."/>
            <person name="Goodwin S."/>
            <person name="Spatafora J."/>
            <person name="Crous P."/>
            <person name="Grigoriev I."/>
        </authorList>
    </citation>
    <scope>NUCLEOTIDE SEQUENCE</scope>
    <source>
        <strain evidence="2">CBS 627.86</strain>
    </source>
</reference>
<feature type="chain" id="PRO_5025664118" description="Secreted protein" evidence="1">
    <location>
        <begin position="19"/>
        <end position="151"/>
    </location>
</feature>
<name>A0A6A5ZLW6_9PLEO</name>
<evidence type="ECO:0000256" key="1">
    <source>
        <dbReference type="SAM" id="SignalP"/>
    </source>
</evidence>
<keyword evidence="3" id="KW-1185">Reference proteome</keyword>
<keyword evidence="1" id="KW-0732">Signal</keyword>
<sequence length="151" mass="16007">MHVKLSAVTLELTLASFGSYFASSPLCVIACPNASTLAPGIDYAPTCDQPHVHGCGVVIDSDKHRATGDRASNHGHAKRGECLPWYLMTLAARLSVLFEPASAPSSVLDHGKLWLVVIASQPIFGPRSSPIQSMEVSPSRPRVALVHLVAA</sequence>
<gene>
    <name evidence="2" type="ORF">BDV96DRAFT_567552</name>
</gene>
<evidence type="ECO:0000313" key="3">
    <source>
        <dbReference type="Proteomes" id="UP000799770"/>
    </source>
</evidence>
<evidence type="ECO:0008006" key="4">
    <source>
        <dbReference type="Google" id="ProtNLM"/>
    </source>
</evidence>
<proteinExistence type="predicted"/>